<dbReference type="EnsemblPlants" id="TuG1812G0200004858.01.T01">
    <property type="protein sequence ID" value="TuG1812G0200004858.01.T01.cds375961"/>
    <property type="gene ID" value="TuG1812G0200004858.01"/>
</dbReference>
<reference evidence="2" key="1">
    <citation type="journal article" date="2013" name="Nature">
        <title>Draft genome of the wheat A-genome progenitor Triticum urartu.</title>
        <authorList>
            <person name="Ling H.Q."/>
            <person name="Zhao S."/>
            <person name="Liu D."/>
            <person name="Wang J."/>
            <person name="Sun H."/>
            <person name="Zhang C."/>
            <person name="Fan H."/>
            <person name="Li D."/>
            <person name="Dong L."/>
            <person name="Tao Y."/>
            <person name="Gao C."/>
            <person name="Wu H."/>
            <person name="Li Y."/>
            <person name="Cui Y."/>
            <person name="Guo X."/>
            <person name="Zheng S."/>
            <person name="Wang B."/>
            <person name="Yu K."/>
            <person name="Liang Q."/>
            <person name="Yang W."/>
            <person name="Lou X."/>
            <person name="Chen J."/>
            <person name="Feng M."/>
            <person name="Jian J."/>
            <person name="Zhang X."/>
            <person name="Luo G."/>
            <person name="Jiang Y."/>
            <person name="Liu J."/>
            <person name="Wang Z."/>
            <person name="Sha Y."/>
            <person name="Zhang B."/>
            <person name="Wu H."/>
            <person name="Tang D."/>
            <person name="Shen Q."/>
            <person name="Xue P."/>
            <person name="Zou S."/>
            <person name="Wang X."/>
            <person name="Liu X."/>
            <person name="Wang F."/>
            <person name="Yang Y."/>
            <person name="An X."/>
            <person name="Dong Z."/>
            <person name="Zhang K."/>
            <person name="Zhang X."/>
            <person name="Luo M.C."/>
            <person name="Dvorak J."/>
            <person name="Tong Y."/>
            <person name="Wang J."/>
            <person name="Yang H."/>
            <person name="Li Z."/>
            <person name="Wang D."/>
            <person name="Zhang A."/>
            <person name="Wang J."/>
        </authorList>
    </citation>
    <scope>NUCLEOTIDE SEQUENCE</scope>
    <source>
        <strain evidence="2">cv. G1812</strain>
    </source>
</reference>
<dbReference type="Proteomes" id="UP000015106">
    <property type="component" value="Chromosome 2"/>
</dbReference>
<dbReference type="AlphaFoldDB" id="A0A8R7PJ77"/>
<evidence type="ECO:0000313" key="1">
    <source>
        <dbReference type="EnsemblPlants" id="TuG1812G0200004858.01.T01.cds375961"/>
    </source>
</evidence>
<sequence>MARQQICTQQNEYARQAVILAEICNNFCESLHVHRRHLSQQGSHHFIHRSKA</sequence>
<proteinExistence type="predicted"/>
<keyword evidence="2" id="KW-1185">Reference proteome</keyword>
<reference evidence="1" key="3">
    <citation type="submission" date="2022-06" db="UniProtKB">
        <authorList>
            <consortium name="EnsemblPlants"/>
        </authorList>
    </citation>
    <scope>IDENTIFICATION</scope>
</reference>
<accession>A0A8R7PJ77</accession>
<evidence type="ECO:0000313" key="2">
    <source>
        <dbReference type="Proteomes" id="UP000015106"/>
    </source>
</evidence>
<reference evidence="1" key="2">
    <citation type="submission" date="2018-03" db="EMBL/GenBank/DDBJ databases">
        <title>The Triticum urartu genome reveals the dynamic nature of wheat genome evolution.</title>
        <authorList>
            <person name="Ling H."/>
            <person name="Ma B."/>
            <person name="Shi X."/>
            <person name="Liu H."/>
            <person name="Dong L."/>
            <person name="Sun H."/>
            <person name="Cao Y."/>
            <person name="Gao Q."/>
            <person name="Zheng S."/>
            <person name="Li Y."/>
            <person name="Yu Y."/>
            <person name="Du H."/>
            <person name="Qi M."/>
            <person name="Li Y."/>
            <person name="Yu H."/>
            <person name="Cui Y."/>
            <person name="Wang N."/>
            <person name="Chen C."/>
            <person name="Wu H."/>
            <person name="Zhao Y."/>
            <person name="Zhang J."/>
            <person name="Li Y."/>
            <person name="Zhou W."/>
            <person name="Zhang B."/>
            <person name="Hu W."/>
            <person name="Eijk M."/>
            <person name="Tang J."/>
            <person name="Witsenboer H."/>
            <person name="Zhao S."/>
            <person name="Li Z."/>
            <person name="Zhang A."/>
            <person name="Wang D."/>
            <person name="Liang C."/>
        </authorList>
    </citation>
    <scope>NUCLEOTIDE SEQUENCE [LARGE SCALE GENOMIC DNA]</scope>
    <source>
        <strain evidence="1">cv. G1812</strain>
    </source>
</reference>
<organism evidence="1 2">
    <name type="scientific">Triticum urartu</name>
    <name type="common">Red wild einkorn</name>
    <name type="synonym">Crithodium urartu</name>
    <dbReference type="NCBI Taxonomy" id="4572"/>
    <lineage>
        <taxon>Eukaryota</taxon>
        <taxon>Viridiplantae</taxon>
        <taxon>Streptophyta</taxon>
        <taxon>Embryophyta</taxon>
        <taxon>Tracheophyta</taxon>
        <taxon>Spermatophyta</taxon>
        <taxon>Magnoliopsida</taxon>
        <taxon>Liliopsida</taxon>
        <taxon>Poales</taxon>
        <taxon>Poaceae</taxon>
        <taxon>BOP clade</taxon>
        <taxon>Pooideae</taxon>
        <taxon>Triticodae</taxon>
        <taxon>Triticeae</taxon>
        <taxon>Triticinae</taxon>
        <taxon>Triticum</taxon>
    </lineage>
</organism>
<dbReference type="Gramene" id="TuG1812G0200004858.01.T01">
    <property type="protein sequence ID" value="TuG1812G0200004858.01.T01.cds375961"/>
    <property type="gene ID" value="TuG1812G0200004858.01"/>
</dbReference>
<protein>
    <submittedName>
        <fullName evidence="1">Uncharacterized protein</fullName>
    </submittedName>
</protein>
<name>A0A8R7PJ77_TRIUA</name>